<protein>
    <submittedName>
        <fullName evidence="2">Metalloregulator ArsR/SmtB family transcription factor</fullName>
    </submittedName>
</protein>
<dbReference type="SUPFAM" id="SSF46785">
    <property type="entry name" value="Winged helix' DNA-binding domain"/>
    <property type="match status" value="1"/>
</dbReference>
<dbReference type="CDD" id="cd00090">
    <property type="entry name" value="HTH_ARSR"/>
    <property type="match status" value="1"/>
</dbReference>
<dbReference type="SMART" id="SM00418">
    <property type="entry name" value="HTH_ARSR"/>
    <property type="match status" value="1"/>
</dbReference>
<dbReference type="Pfam" id="PF12840">
    <property type="entry name" value="HTH_20"/>
    <property type="match status" value="1"/>
</dbReference>
<comment type="caution">
    <text evidence="2">The sequence shown here is derived from an EMBL/GenBank/DDBJ whole genome shotgun (WGS) entry which is preliminary data.</text>
</comment>
<dbReference type="Proteomes" id="UP000436016">
    <property type="component" value="Unassembled WGS sequence"/>
</dbReference>
<name>A0A6B0TZ08_9RHOB</name>
<keyword evidence="3" id="KW-1185">Reference proteome</keyword>
<feature type="domain" description="HTH arsR-type" evidence="1">
    <location>
        <begin position="5"/>
        <end position="99"/>
    </location>
</feature>
<dbReference type="PRINTS" id="PR00778">
    <property type="entry name" value="HTHARSR"/>
</dbReference>
<proteinExistence type="predicted"/>
<dbReference type="EMBL" id="WUWG01000001">
    <property type="protein sequence ID" value="MXU64141.1"/>
    <property type="molecule type" value="Genomic_DNA"/>
</dbReference>
<dbReference type="PANTHER" id="PTHR38600">
    <property type="entry name" value="TRANSCRIPTIONAL REGULATORY PROTEIN"/>
    <property type="match status" value="1"/>
</dbReference>
<dbReference type="PANTHER" id="PTHR38600:SF2">
    <property type="entry name" value="SLL0088 PROTEIN"/>
    <property type="match status" value="1"/>
</dbReference>
<dbReference type="GO" id="GO:0003700">
    <property type="term" value="F:DNA-binding transcription factor activity"/>
    <property type="evidence" value="ECO:0007669"/>
    <property type="project" value="InterPro"/>
</dbReference>
<accession>A0A6B0TZ08</accession>
<evidence type="ECO:0000313" key="2">
    <source>
        <dbReference type="EMBL" id="MXU64141.1"/>
    </source>
</evidence>
<dbReference type="AlphaFoldDB" id="A0A6B0TZ08"/>
<dbReference type="PROSITE" id="PS50987">
    <property type="entry name" value="HTH_ARSR_2"/>
    <property type="match status" value="1"/>
</dbReference>
<gene>
    <name evidence="2" type="ORF">GSH16_01680</name>
</gene>
<organism evidence="2 3">
    <name type="scientific">Oceanomicrobium pacificus</name>
    <dbReference type="NCBI Taxonomy" id="2692916"/>
    <lineage>
        <taxon>Bacteria</taxon>
        <taxon>Pseudomonadati</taxon>
        <taxon>Pseudomonadota</taxon>
        <taxon>Alphaproteobacteria</taxon>
        <taxon>Rhodobacterales</taxon>
        <taxon>Paracoccaceae</taxon>
        <taxon>Oceanomicrobium</taxon>
    </lineage>
</organism>
<sequence length="125" mass="13810">MTDRETEADGPRMDRTFAALADATRRAIVSRLLDGDATVSDLAAPFDMSLAAVSKHIRILTEAGLVTQRAEGRVRWCRLDTEALQDAAIWMESFGRFARLDLDRIEELVDLQLDLSGSGTDSRPS</sequence>
<dbReference type="InterPro" id="IPR001845">
    <property type="entry name" value="HTH_ArsR_DNA-bd_dom"/>
</dbReference>
<dbReference type="InterPro" id="IPR011991">
    <property type="entry name" value="ArsR-like_HTH"/>
</dbReference>
<evidence type="ECO:0000313" key="3">
    <source>
        <dbReference type="Proteomes" id="UP000436016"/>
    </source>
</evidence>
<reference evidence="2 3" key="1">
    <citation type="submission" date="2019-12" db="EMBL/GenBank/DDBJ databases">
        <title>Strain KN286 was isolated from seawater, which was collected from Caroline Seamount in the tropical western Pacific.</title>
        <authorList>
            <person name="Wang Q."/>
        </authorList>
    </citation>
    <scope>NUCLEOTIDE SEQUENCE [LARGE SCALE GENOMIC DNA]</scope>
    <source>
        <strain evidence="2 3">KN286</strain>
    </source>
</reference>
<evidence type="ECO:0000259" key="1">
    <source>
        <dbReference type="PROSITE" id="PS50987"/>
    </source>
</evidence>
<dbReference type="InterPro" id="IPR036390">
    <property type="entry name" value="WH_DNA-bd_sf"/>
</dbReference>
<dbReference type="Gene3D" id="1.10.10.10">
    <property type="entry name" value="Winged helix-like DNA-binding domain superfamily/Winged helix DNA-binding domain"/>
    <property type="match status" value="1"/>
</dbReference>
<dbReference type="NCBIfam" id="NF033788">
    <property type="entry name" value="HTH_metalloreg"/>
    <property type="match status" value="1"/>
</dbReference>
<dbReference type="InterPro" id="IPR036388">
    <property type="entry name" value="WH-like_DNA-bd_sf"/>
</dbReference>